<name>X1T4S7_9ZZZZ</name>
<dbReference type="AlphaFoldDB" id="X1T4S7"/>
<keyword evidence="1" id="KW-0472">Membrane</keyword>
<gene>
    <name evidence="2" type="ORF">S12H4_35638</name>
</gene>
<evidence type="ECO:0000313" key="2">
    <source>
        <dbReference type="EMBL" id="GAJ00244.1"/>
    </source>
</evidence>
<reference evidence="2" key="1">
    <citation type="journal article" date="2014" name="Front. Microbiol.">
        <title>High frequency of phylogenetically diverse reductive dehalogenase-homologous genes in deep subseafloor sedimentary metagenomes.</title>
        <authorList>
            <person name="Kawai M."/>
            <person name="Futagami T."/>
            <person name="Toyoda A."/>
            <person name="Takaki Y."/>
            <person name="Nishi S."/>
            <person name="Hori S."/>
            <person name="Arai W."/>
            <person name="Tsubouchi T."/>
            <person name="Morono Y."/>
            <person name="Uchiyama I."/>
            <person name="Ito T."/>
            <person name="Fujiyama A."/>
            <person name="Inagaki F."/>
            <person name="Takami H."/>
        </authorList>
    </citation>
    <scope>NUCLEOTIDE SEQUENCE</scope>
    <source>
        <strain evidence="2">Expedition CK06-06</strain>
    </source>
</reference>
<comment type="caution">
    <text evidence="2">The sequence shown here is derived from an EMBL/GenBank/DDBJ whole genome shotgun (WGS) entry which is preliminary data.</text>
</comment>
<dbReference type="EMBL" id="BARW01021180">
    <property type="protein sequence ID" value="GAJ00244.1"/>
    <property type="molecule type" value="Genomic_DNA"/>
</dbReference>
<feature type="non-terminal residue" evidence="2">
    <location>
        <position position="1"/>
    </location>
</feature>
<keyword evidence="1" id="KW-1133">Transmembrane helix</keyword>
<evidence type="ECO:0000256" key="1">
    <source>
        <dbReference type="SAM" id="Phobius"/>
    </source>
</evidence>
<protein>
    <submittedName>
        <fullName evidence="2">Uncharacterized protein</fullName>
    </submittedName>
</protein>
<proteinExistence type="predicted"/>
<sequence>VGYYPEVIYPLVTFEEIETFYPSICIKPQGVPAGKDNAYGHGLIWGALVKRAIVAAVGVPDITAILSPIVLMSMLVMIIKEIK</sequence>
<keyword evidence="1" id="KW-0812">Transmembrane</keyword>
<feature type="transmembrane region" description="Helical" evidence="1">
    <location>
        <begin position="52"/>
        <end position="79"/>
    </location>
</feature>
<organism evidence="2">
    <name type="scientific">marine sediment metagenome</name>
    <dbReference type="NCBI Taxonomy" id="412755"/>
    <lineage>
        <taxon>unclassified sequences</taxon>
        <taxon>metagenomes</taxon>
        <taxon>ecological metagenomes</taxon>
    </lineage>
</organism>
<accession>X1T4S7</accession>